<reference evidence="2" key="1">
    <citation type="submission" date="2020-12" db="EMBL/GenBank/DDBJ databases">
        <title>WGS assembly of Carya illinoinensis cv. Pawnee.</title>
        <authorList>
            <person name="Platts A."/>
            <person name="Shu S."/>
            <person name="Wright S."/>
            <person name="Barry K."/>
            <person name="Edger P."/>
            <person name="Pires J.C."/>
            <person name="Schmutz J."/>
        </authorList>
    </citation>
    <scope>NUCLEOTIDE SEQUENCE</scope>
    <source>
        <tissue evidence="2">Leaf</tissue>
    </source>
</reference>
<dbReference type="Proteomes" id="UP000811609">
    <property type="component" value="Chromosome 11"/>
</dbReference>
<proteinExistence type="predicted"/>
<evidence type="ECO:0000313" key="2">
    <source>
        <dbReference type="EMBL" id="KAG6636198.1"/>
    </source>
</evidence>
<feature type="signal peptide" evidence="1">
    <location>
        <begin position="1"/>
        <end position="15"/>
    </location>
</feature>
<evidence type="ECO:0000256" key="1">
    <source>
        <dbReference type="SAM" id="SignalP"/>
    </source>
</evidence>
<keyword evidence="3" id="KW-1185">Reference proteome</keyword>
<accession>A0A8T1P1S9</accession>
<evidence type="ECO:0000313" key="3">
    <source>
        <dbReference type="Proteomes" id="UP000811609"/>
    </source>
</evidence>
<comment type="caution">
    <text evidence="2">The sequence shown here is derived from an EMBL/GenBank/DDBJ whole genome shotgun (WGS) entry which is preliminary data.</text>
</comment>
<evidence type="ECO:0008006" key="4">
    <source>
        <dbReference type="Google" id="ProtNLM"/>
    </source>
</evidence>
<dbReference type="AlphaFoldDB" id="A0A8T1P1S9"/>
<gene>
    <name evidence="2" type="ORF">CIPAW_11G094500</name>
</gene>
<keyword evidence="1" id="KW-0732">Signal</keyword>
<protein>
    <recommendedName>
        <fullName evidence="4">Secreted protein</fullName>
    </recommendedName>
</protein>
<feature type="chain" id="PRO_5035825851" description="Secreted protein" evidence="1">
    <location>
        <begin position="16"/>
        <end position="66"/>
    </location>
</feature>
<name>A0A8T1P1S9_CARIL</name>
<organism evidence="2 3">
    <name type="scientific">Carya illinoinensis</name>
    <name type="common">Pecan</name>
    <dbReference type="NCBI Taxonomy" id="32201"/>
    <lineage>
        <taxon>Eukaryota</taxon>
        <taxon>Viridiplantae</taxon>
        <taxon>Streptophyta</taxon>
        <taxon>Embryophyta</taxon>
        <taxon>Tracheophyta</taxon>
        <taxon>Spermatophyta</taxon>
        <taxon>Magnoliopsida</taxon>
        <taxon>eudicotyledons</taxon>
        <taxon>Gunneridae</taxon>
        <taxon>Pentapetalae</taxon>
        <taxon>rosids</taxon>
        <taxon>fabids</taxon>
        <taxon>Fagales</taxon>
        <taxon>Juglandaceae</taxon>
        <taxon>Carya</taxon>
    </lineage>
</organism>
<dbReference type="EMBL" id="CM031819">
    <property type="protein sequence ID" value="KAG6636198.1"/>
    <property type="molecule type" value="Genomic_DNA"/>
</dbReference>
<sequence>MLLVLLLVLSYPAQRRPKRFLMTRQTHCDCWSPRPLRVICHAVGRTSRLLNIMCMIWPLLVIRFRV</sequence>